<keyword evidence="3 10" id="KW-0813">Transport</keyword>
<feature type="domain" description="TonB-dependent receptor-like beta-barrel" evidence="14">
    <location>
        <begin position="273"/>
        <end position="710"/>
    </location>
</feature>
<keyword evidence="4 10" id="KW-1134">Transmembrane beta strand</keyword>
<keyword evidence="8 16" id="KW-0675">Receptor</keyword>
<feature type="domain" description="TonB-dependent receptor plug" evidence="15">
    <location>
        <begin position="86"/>
        <end position="184"/>
    </location>
</feature>
<dbReference type="InterPro" id="IPR037066">
    <property type="entry name" value="Plug_dom_sf"/>
</dbReference>
<dbReference type="Pfam" id="PF07715">
    <property type="entry name" value="Plug"/>
    <property type="match status" value="1"/>
</dbReference>
<dbReference type="RefSeq" id="WP_104357398.1">
    <property type="nucleotide sequence ID" value="NZ_CALFFA010000035.1"/>
</dbReference>
<accession>A0A2S5T4W8</accession>
<dbReference type="Proteomes" id="UP000294772">
    <property type="component" value="Unassembled WGS sequence"/>
</dbReference>
<dbReference type="InterPro" id="IPR036942">
    <property type="entry name" value="Beta-barrel_TonB_sf"/>
</dbReference>
<evidence type="ECO:0000256" key="4">
    <source>
        <dbReference type="ARBA" id="ARBA00022452"/>
    </source>
</evidence>
<reference evidence="16 18" key="1">
    <citation type="submission" date="2018-02" db="EMBL/GenBank/DDBJ databases">
        <title>Reclassifiation of [Polyangium] brachysporum DSM 7029 as Guopingzhaonella breviflexa gen. nov., sp. nov., a member of the family Comamonadaceae.</title>
        <authorList>
            <person name="Tang B."/>
        </authorList>
    </citation>
    <scope>NUCLEOTIDE SEQUENCE [LARGE SCALE GENOMIC DNA]</scope>
    <source>
        <strain evidence="16 18">DSM 15344</strain>
    </source>
</reference>
<dbReference type="GO" id="GO:0009279">
    <property type="term" value="C:cell outer membrane"/>
    <property type="evidence" value="ECO:0007669"/>
    <property type="project" value="UniProtKB-SubCell"/>
</dbReference>
<keyword evidence="6 11" id="KW-0798">TonB box</keyword>
<evidence type="ECO:0000256" key="2">
    <source>
        <dbReference type="ARBA" id="ARBA00009810"/>
    </source>
</evidence>
<dbReference type="Gene3D" id="2.170.130.10">
    <property type="entry name" value="TonB-dependent receptor, plug domain"/>
    <property type="match status" value="1"/>
</dbReference>
<dbReference type="Proteomes" id="UP000239406">
    <property type="component" value="Unassembled WGS sequence"/>
</dbReference>
<evidence type="ECO:0000256" key="12">
    <source>
        <dbReference type="SAM" id="MobiDB-lite"/>
    </source>
</evidence>
<evidence type="ECO:0000256" key="10">
    <source>
        <dbReference type="PROSITE-ProRule" id="PRU01360"/>
    </source>
</evidence>
<dbReference type="CDD" id="cd01347">
    <property type="entry name" value="ligand_gated_channel"/>
    <property type="match status" value="1"/>
</dbReference>
<keyword evidence="18" id="KW-1185">Reference proteome</keyword>
<dbReference type="OrthoDB" id="9790771at2"/>
<gene>
    <name evidence="16" type="ORF">C1702_09255</name>
    <name evidence="17" type="ORF">EV676_10892</name>
</gene>
<name>A0A2S5T4W8_9BURK</name>
<comment type="subcellular location">
    <subcellularLocation>
        <location evidence="1 10">Cell outer membrane</location>
        <topology evidence="1 10">Multi-pass membrane protein</topology>
    </subcellularLocation>
</comment>
<dbReference type="PANTHER" id="PTHR32552">
    <property type="entry name" value="FERRICHROME IRON RECEPTOR-RELATED"/>
    <property type="match status" value="1"/>
</dbReference>
<evidence type="ECO:0000313" key="18">
    <source>
        <dbReference type="Proteomes" id="UP000239406"/>
    </source>
</evidence>
<comment type="caution">
    <text evidence="16">The sequence shown here is derived from an EMBL/GenBank/DDBJ whole genome shotgun (WGS) entry which is preliminary data.</text>
</comment>
<keyword evidence="9 10" id="KW-0998">Cell outer membrane</keyword>
<protein>
    <submittedName>
        <fullName evidence="17">Catecholate siderophore receptor</fullName>
    </submittedName>
    <submittedName>
        <fullName evidence="16">TonB-dependent siderophore receptor</fullName>
    </submittedName>
</protein>
<dbReference type="AlphaFoldDB" id="A0A2S5T4W8"/>
<evidence type="ECO:0000313" key="17">
    <source>
        <dbReference type="EMBL" id="TCP05859.1"/>
    </source>
</evidence>
<dbReference type="Pfam" id="PF00593">
    <property type="entry name" value="TonB_dep_Rec_b-barrel"/>
    <property type="match status" value="1"/>
</dbReference>
<evidence type="ECO:0000256" key="9">
    <source>
        <dbReference type="ARBA" id="ARBA00023237"/>
    </source>
</evidence>
<evidence type="ECO:0000313" key="19">
    <source>
        <dbReference type="Proteomes" id="UP000294772"/>
    </source>
</evidence>
<dbReference type="PROSITE" id="PS52016">
    <property type="entry name" value="TONB_DEPENDENT_REC_3"/>
    <property type="match status" value="1"/>
</dbReference>
<feature type="signal peptide" evidence="13">
    <location>
        <begin position="1"/>
        <end position="30"/>
    </location>
</feature>
<feature type="region of interest" description="Disordered" evidence="12">
    <location>
        <begin position="46"/>
        <end position="84"/>
    </location>
</feature>
<evidence type="ECO:0000256" key="1">
    <source>
        <dbReference type="ARBA" id="ARBA00004571"/>
    </source>
</evidence>
<evidence type="ECO:0000256" key="13">
    <source>
        <dbReference type="SAM" id="SignalP"/>
    </source>
</evidence>
<dbReference type="Gene3D" id="2.40.170.20">
    <property type="entry name" value="TonB-dependent receptor, beta-barrel domain"/>
    <property type="match status" value="1"/>
</dbReference>
<keyword evidence="13" id="KW-0732">Signal</keyword>
<dbReference type="PANTHER" id="PTHR32552:SF83">
    <property type="entry name" value="BLR3904 PROTEIN"/>
    <property type="match status" value="1"/>
</dbReference>
<evidence type="ECO:0000256" key="5">
    <source>
        <dbReference type="ARBA" id="ARBA00022692"/>
    </source>
</evidence>
<evidence type="ECO:0000256" key="8">
    <source>
        <dbReference type="ARBA" id="ARBA00023170"/>
    </source>
</evidence>
<comment type="similarity">
    <text evidence="2 10 11">Belongs to the TonB-dependent receptor family.</text>
</comment>
<evidence type="ECO:0000256" key="6">
    <source>
        <dbReference type="ARBA" id="ARBA00023077"/>
    </source>
</evidence>
<dbReference type="GO" id="GO:0015344">
    <property type="term" value="F:siderophore uptake transmembrane transporter activity"/>
    <property type="evidence" value="ECO:0007669"/>
    <property type="project" value="TreeGrafter"/>
</dbReference>
<evidence type="ECO:0000259" key="15">
    <source>
        <dbReference type="Pfam" id="PF07715"/>
    </source>
</evidence>
<dbReference type="InterPro" id="IPR012910">
    <property type="entry name" value="Plug_dom"/>
</dbReference>
<feature type="chain" id="PRO_5040584322" evidence="13">
    <location>
        <begin position="31"/>
        <end position="741"/>
    </location>
</feature>
<dbReference type="EMBL" id="PSNY01000008">
    <property type="protein sequence ID" value="PPE70033.1"/>
    <property type="molecule type" value="Genomic_DNA"/>
</dbReference>
<dbReference type="EMBL" id="SLXF01000008">
    <property type="protein sequence ID" value="TCP05859.1"/>
    <property type="molecule type" value="Genomic_DNA"/>
</dbReference>
<sequence length="741" mass="82276">MARKKTKARSARPVVPSAPRVALAPLGALAAGFSLAGAALAQQAPAEEPRQAGELPVITVKGQSETEAKETYRATRSGIGKGNQALRDIPQSMTVHTERLMDDRNLDDFRDVLRTTSGVTFQAGETGEEDVRLRGFSLFQAGDIYVDGIRDAALQERDTFNMDRIEVLKGSASMLFGRGSTGGVVNQVTKQPFLMDQHEVEATVGSGKEYRLTGDFNLKTGDEAALRINAMYHDADKWGAREHKKGIAPTYRFGIGTQNEFSIGLYHMEFDNRPLYNHPWVLDNGKLKETLPAKNFYGLANDHNRGKATYGTLSHIFRFEEGGELKTTLRHGHYERDLLASVIRGGGQNLTLDDYRNPDQVLTRTRKGRIGETDVTYLGSVYSRDGIEWLGLTHNVIAGVEWLHEDAKRNNNTFTGQQLTLPTTTVGTPNDGATYPNTGSREMNEFDARTISVFGQDLVELTPTVKLLAGLRYDHFKYDYKAVTGNSPGDFGRTDALWSHRIGLLYQPNDWSSYHVSYGTSFNTSGDTYALSAANEHIKPEESRNFEVGGKFDLFDNRLFVGASLFYTEKHRERNTDPDTAEVLLSGKRHAAGLDVDIAGRITPQWEAFFSYTWIPEARIDKNANGKAQPGQTGAQVEGDRPGLTPKHMASLWTTYRVMPQLRLGAGLNYRGKQNPEGARHVTADAFTTLDLMAEYTINENLSLKFNVNNATDELYADTLYRGFYAPGAPRTYQLSLKATF</sequence>
<evidence type="ECO:0000313" key="16">
    <source>
        <dbReference type="EMBL" id="PPE70033.1"/>
    </source>
</evidence>
<dbReference type="SUPFAM" id="SSF56935">
    <property type="entry name" value="Porins"/>
    <property type="match status" value="1"/>
</dbReference>
<dbReference type="InterPro" id="IPR000531">
    <property type="entry name" value="Beta-barrel_TonB"/>
</dbReference>
<evidence type="ECO:0000256" key="7">
    <source>
        <dbReference type="ARBA" id="ARBA00023136"/>
    </source>
</evidence>
<dbReference type="InterPro" id="IPR039426">
    <property type="entry name" value="TonB-dep_rcpt-like"/>
</dbReference>
<evidence type="ECO:0000259" key="14">
    <source>
        <dbReference type="Pfam" id="PF00593"/>
    </source>
</evidence>
<feature type="region of interest" description="Disordered" evidence="12">
    <location>
        <begin position="624"/>
        <end position="644"/>
    </location>
</feature>
<evidence type="ECO:0000256" key="3">
    <source>
        <dbReference type="ARBA" id="ARBA00022448"/>
    </source>
</evidence>
<feature type="compositionally biased region" description="Basic and acidic residues" evidence="12">
    <location>
        <begin position="64"/>
        <end position="73"/>
    </location>
</feature>
<reference evidence="17 19" key="2">
    <citation type="submission" date="2019-03" db="EMBL/GenBank/DDBJ databases">
        <title>Genomic Encyclopedia of Type Strains, Phase IV (KMG-IV): sequencing the most valuable type-strain genomes for metagenomic binning, comparative biology and taxonomic classification.</title>
        <authorList>
            <person name="Goeker M."/>
        </authorList>
    </citation>
    <scope>NUCLEOTIDE SEQUENCE [LARGE SCALE GENOMIC DNA]</scope>
    <source>
        <strain evidence="17 19">DSM 15264</strain>
    </source>
</reference>
<proteinExistence type="inferred from homology"/>
<keyword evidence="5 10" id="KW-0812">Transmembrane</keyword>
<organism evidence="16 18">
    <name type="scientific">Caldimonas thermodepolymerans</name>
    <dbReference type="NCBI Taxonomy" id="215580"/>
    <lineage>
        <taxon>Bacteria</taxon>
        <taxon>Pseudomonadati</taxon>
        <taxon>Pseudomonadota</taxon>
        <taxon>Betaproteobacteria</taxon>
        <taxon>Burkholderiales</taxon>
        <taxon>Sphaerotilaceae</taxon>
        <taxon>Caldimonas</taxon>
    </lineage>
</organism>
<keyword evidence="7 10" id="KW-0472">Membrane</keyword>
<evidence type="ECO:0000256" key="11">
    <source>
        <dbReference type="RuleBase" id="RU003357"/>
    </source>
</evidence>